<evidence type="ECO:0000313" key="5">
    <source>
        <dbReference type="EMBL" id="CAI3995368.1"/>
    </source>
</evidence>
<feature type="domain" description="CCHC-type" evidence="3">
    <location>
        <begin position="353"/>
        <end position="368"/>
    </location>
</feature>
<feature type="region of interest" description="Disordered" evidence="2">
    <location>
        <begin position="1230"/>
        <end position="1249"/>
    </location>
</feature>
<feature type="compositionally biased region" description="Basic and acidic residues" evidence="2">
    <location>
        <begin position="1237"/>
        <end position="1247"/>
    </location>
</feature>
<name>A0A9P1CQJ7_9DINO</name>
<dbReference type="EMBL" id="CAMXCT020002065">
    <property type="protein sequence ID" value="CAL1148743.1"/>
    <property type="molecule type" value="Genomic_DNA"/>
</dbReference>
<keyword evidence="1" id="KW-0862">Zinc</keyword>
<evidence type="ECO:0000256" key="1">
    <source>
        <dbReference type="PROSITE-ProRule" id="PRU00047"/>
    </source>
</evidence>
<dbReference type="Gene3D" id="4.10.60.10">
    <property type="entry name" value="Zinc finger, CCHC-type"/>
    <property type="match status" value="1"/>
</dbReference>
<keyword evidence="8" id="KW-1185">Reference proteome</keyword>
<feature type="region of interest" description="Disordered" evidence="2">
    <location>
        <begin position="723"/>
        <end position="760"/>
    </location>
</feature>
<keyword evidence="1" id="KW-0863">Zinc-finger</keyword>
<reference evidence="5" key="1">
    <citation type="submission" date="2022-10" db="EMBL/GenBank/DDBJ databases">
        <authorList>
            <person name="Chen Y."/>
            <person name="Dougan E. K."/>
            <person name="Chan C."/>
            <person name="Rhodes N."/>
            <person name="Thang M."/>
        </authorList>
    </citation>
    <scope>NUCLEOTIDE SEQUENCE</scope>
</reference>
<gene>
    <name evidence="5" type="ORF">C1SCF055_LOCUS21941</name>
</gene>
<dbReference type="InterPro" id="IPR036397">
    <property type="entry name" value="RNaseH_sf"/>
</dbReference>
<evidence type="ECO:0000313" key="6">
    <source>
        <dbReference type="EMBL" id="CAL1148743.1"/>
    </source>
</evidence>
<evidence type="ECO:0000313" key="7">
    <source>
        <dbReference type="EMBL" id="CAL4782680.1"/>
    </source>
</evidence>
<proteinExistence type="predicted"/>
<dbReference type="OrthoDB" id="413361at2759"/>
<dbReference type="InterPro" id="IPR012337">
    <property type="entry name" value="RNaseH-like_sf"/>
</dbReference>
<protein>
    <submittedName>
        <fullName evidence="7">CCHC-type domain-containing protein</fullName>
    </submittedName>
</protein>
<dbReference type="PROSITE" id="PS50158">
    <property type="entry name" value="ZF_CCHC"/>
    <property type="match status" value="1"/>
</dbReference>
<dbReference type="InterPro" id="IPR001878">
    <property type="entry name" value="Znf_CCHC"/>
</dbReference>
<dbReference type="GO" id="GO:0015074">
    <property type="term" value="P:DNA integration"/>
    <property type="evidence" value="ECO:0007669"/>
    <property type="project" value="InterPro"/>
</dbReference>
<dbReference type="SUPFAM" id="SSF57756">
    <property type="entry name" value="Retrovirus zinc finger-like domains"/>
    <property type="match status" value="1"/>
</dbReference>
<dbReference type="Gene3D" id="3.30.420.10">
    <property type="entry name" value="Ribonuclease H-like superfamily/Ribonuclease H"/>
    <property type="match status" value="1"/>
</dbReference>
<accession>A0A9P1CQJ7</accession>
<dbReference type="GO" id="GO:0003676">
    <property type="term" value="F:nucleic acid binding"/>
    <property type="evidence" value="ECO:0007669"/>
    <property type="project" value="InterPro"/>
</dbReference>
<evidence type="ECO:0000256" key="2">
    <source>
        <dbReference type="SAM" id="MobiDB-lite"/>
    </source>
</evidence>
<sequence length="1519" mass="172518">MSVEMHIDVNQHLGTSPLYHFLRRSRKHGSVTTWVVAELPRGQQRSGTLRILKAVMSGGKEEGQDKRNSLETFDGSDASLYRRWRRKAELYLMGLPTTVPESRWGPRLLEHVAGEAEEALEHLDVHTITSDKGYKEVFKVLDDKYKELDKDEMQRCLKEYFYAATIKPNETYRNFVTRVDTAYRGLQRHKIELPDEVRGWIVLRKLALDSTSEALVMTSTKGSLKYAEVVQALKAVFPNGKGSSNIKSKDKDVFLASEERMTEVDGQAGTPEEAFSVEEPAEVMEVISNQLHEVSDYESEDALEIFETYANVRKKMQEKKMSRGYKPVGRGPEQWKLEGSVRGRIELLKQKTRCHHCRRTGHWKKECPLKAQSSNSGKKVAPKTGTSQEVNIIEEMVDGEKIFESYILDESEIQKPGPETMSKNDVLNGRKGRKDEWSYDEKTMWLTRNHQTVRKGMFTPHGVRDIPVDEKSLTGDRVTVMKNVKTGAVEEICDNYHTAKVPHQKMNYQWTGMTKFKVDAMKDHGKLIAATQVDHEEMLVKYEKDVLEIVSEGAQPSFATSEPVAGLDTHAVPDTACRRTLIGDYVLSPLHTTAFVKGVQMSALAQQLMQTLDFTEEITVTAELLDRLSDCSEDEPEVPVSGQEMMKAGKYQNKSTMAEAYTTDKKHVKWVRNNVKAETSGQEMRRYRLYVEMRDQMKTKRIVENQDYKKNSQHPIVKKGLTAKSAASPKMIAKKSGGYSSTEMPPEEGRRRGREGSGWINEMSGHEMEWDDEVKEMLANEVDPYVQKQWEAIVECLEWTDTIMLEKMNKVAEIMGIQETVKMFRHVLEPKAEVAEVFSAPRVSAAAEAVGLKCGPTYDLITGTDLSDEKERARVRQELAVRTRLAQEYPRKMVNALLTGFLRDREERRTSHAVHCVLAIEQLDTRDEKKIAMLLKRCHENLGHPSTPRFVGMLKSSRATEQCIKIAKGLKCATCDQFQAQKSHHVSKPAPLLHFNDLIAVDTFEVELSWRKLKVLNIIDVATHFQVCVPLWKGIEVKRTREAYRRYWKRWAGAPKKVLSDGGPEFGQEWTDALSRDGSAHDGLCCMLKQQKLLSLLWNKEKRCISELIGAGNLVELDLRENPPVQEQEEGNWVPEVNQQVSSQVVDRQLDDDNLETDDEPMGVVSENIGEDTETTVPNQNEAPRVPAQELVEPAVDMEMHDMNQHDMDTHDMNQHDMDTHDVGRHVGHGRGMSGVEPERERERPDAEDVDDALEVQVLSEKHDHGHGQVGVGFEEVFVTNMKKQSRKEINPKTLSPEKLKELDLAKAKEWSKMMNSGAIKLHVGKAAKELVEEVGEAMSRAQGKVLVRVPKDGIPGVESDAIIELVSFRQERQVSSTLGAELLTMSRAIAEAKWMRSMWTEITCQNYTLESDGLRSLRTPITLMIDSKPAYDHLHGQAMSIKDKRLAIEMLLVKQDVEKENIEARWIPTDQMLVDSLTKVGAPMCLLRRVLKEGRFVLVQNEEMQGWAGKIARKSQHG</sequence>
<dbReference type="PROSITE" id="PS50994">
    <property type="entry name" value="INTEGRASE"/>
    <property type="match status" value="1"/>
</dbReference>
<evidence type="ECO:0000313" key="8">
    <source>
        <dbReference type="Proteomes" id="UP001152797"/>
    </source>
</evidence>
<dbReference type="EMBL" id="CAMXCT030002065">
    <property type="protein sequence ID" value="CAL4782680.1"/>
    <property type="molecule type" value="Genomic_DNA"/>
</dbReference>
<dbReference type="InterPro" id="IPR001584">
    <property type="entry name" value="Integrase_cat-core"/>
</dbReference>
<comment type="caution">
    <text evidence="5">The sequence shown here is derived from an EMBL/GenBank/DDBJ whole genome shotgun (WGS) entry which is preliminary data.</text>
</comment>
<dbReference type="SUPFAM" id="SSF53098">
    <property type="entry name" value="Ribonuclease H-like"/>
    <property type="match status" value="1"/>
</dbReference>
<feature type="domain" description="Integrase catalytic" evidence="4">
    <location>
        <begin position="987"/>
        <end position="1081"/>
    </location>
</feature>
<dbReference type="InterPro" id="IPR036875">
    <property type="entry name" value="Znf_CCHC_sf"/>
</dbReference>
<organism evidence="5">
    <name type="scientific">Cladocopium goreaui</name>
    <dbReference type="NCBI Taxonomy" id="2562237"/>
    <lineage>
        <taxon>Eukaryota</taxon>
        <taxon>Sar</taxon>
        <taxon>Alveolata</taxon>
        <taxon>Dinophyceae</taxon>
        <taxon>Suessiales</taxon>
        <taxon>Symbiodiniaceae</taxon>
        <taxon>Cladocopium</taxon>
    </lineage>
</organism>
<keyword evidence="1" id="KW-0479">Metal-binding</keyword>
<evidence type="ECO:0000259" key="4">
    <source>
        <dbReference type="PROSITE" id="PS50994"/>
    </source>
</evidence>
<evidence type="ECO:0000259" key="3">
    <source>
        <dbReference type="PROSITE" id="PS50158"/>
    </source>
</evidence>
<reference evidence="6" key="2">
    <citation type="submission" date="2024-04" db="EMBL/GenBank/DDBJ databases">
        <authorList>
            <person name="Chen Y."/>
            <person name="Shah S."/>
            <person name="Dougan E. K."/>
            <person name="Thang M."/>
            <person name="Chan C."/>
        </authorList>
    </citation>
    <scope>NUCLEOTIDE SEQUENCE [LARGE SCALE GENOMIC DNA]</scope>
</reference>
<dbReference type="GO" id="GO:0008270">
    <property type="term" value="F:zinc ion binding"/>
    <property type="evidence" value="ECO:0007669"/>
    <property type="project" value="UniProtKB-KW"/>
</dbReference>
<dbReference type="EMBL" id="CAMXCT010002065">
    <property type="protein sequence ID" value="CAI3995368.1"/>
    <property type="molecule type" value="Genomic_DNA"/>
</dbReference>
<dbReference type="Proteomes" id="UP001152797">
    <property type="component" value="Unassembled WGS sequence"/>
</dbReference>